<protein>
    <submittedName>
        <fullName evidence="1">Uncharacterized protein</fullName>
    </submittedName>
</protein>
<comment type="caution">
    <text evidence="1">The sequence shown here is derived from an EMBL/GenBank/DDBJ whole genome shotgun (WGS) entry which is preliminary data.</text>
</comment>
<evidence type="ECO:0000313" key="2">
    <source>
        <dbReference type="Proteomes" id="UP001234297"/>
    </source>
</evidence>
<accession>A0ACC2LKC2</accession>
<organism evidence="1 2">
    <name type="scientific">Persea americana</name>
    <name type="common">Avocado</name>
    <dbReference type="NCBI Taxonomy" id="3435"/>
    <lineage>
        <taxon>Eukaryota</taxon>
        <taxon>Viridiplantae</taxon>
        <taxon>Streptophyta</taxon>
        <taxon>Embryophyta</taxon>
        <taxon>Tracheophyta</taxon>
        <taxon>Spermatophyta</taxon>
        <taxon>Magnoliopsida</taxon>
        <taxon>Magnoliidae</taxon>
        <taxon>Laurales</taxon>
        <taxon>Lauraceae</taxon>
        <taxon>Persea</taxon>
    </lineage>
</organism>
<keyword evidence="2" id="KW-1185">Reference proteome</keyword>
<dbReference type="EMBL" id="CM056816">
    <property type="protein sequence ID" value="KAJ8633820.1"/>
    <property type="molecule type" value="Genomic_DNA"/>
</dbReference>
<sequence>MDGEDHDEHESYGGDIPDEGEMEADVDMTGADEDPNSNENLEDMKKRLKEIEEEAGALREMQAKVEKEMGAVQESSGPSATQAEKEEVDSRSIYVGNVDYACTPEEVQQHFQSCGTVNRVTILTDKFGQPKGFAYVEFVEIDAVQNAILLNESELHGRQLKVSAKRTNVPGMKQFRGRRPNPYLGFRSRRPFMPPPFYSPFGYGKVPRFRRPMRYRPYY</sequence>
<gene>
    <name evidence="1" type="ORF">MRB53_027156</name>
</gene>
<reference evidence="1 2" key="1">
    <citation type="journal article" date="2022" name="Hortic Res">
        <title>A haplotype resolved chromosomal level avocado genome allows analysis of novel avocado genes.</title>
        <authorList>
            <person name="Nath O."/>
            <person name="Fletcher S.J."/>
            <person name="Hayward A."/>
            <person name="Shaw L.M."/>
            <person name="Masouleh A.K."/>
            <person name="Furtado A."/>
            <person name="Henry R.J."/>
            <person name="Mitter N."/>
        </authorList>
    </citation>
    <scope>NUCLEOTIDE SEQUENCE [LARGE SCALE GENOMIC DNA]</scope>
    <source>
        <strain evidence="2">cv. Hass</strain>
    </source>
</reference>
<proteinExistence type="predicted"/>
<dbReference type="Proteomes" id="UP001234297">
    <property type="component" value="Chromosome 8"/>
</dbReference>
<name>A0ACC2LKC2_PERAE</name>
<evidence type="ECO:0000313" key="1">
    <source>
        <dbReference type="EMBL" id="KAJ8633820.1"/>
    </source>
</evidence>